<dbReference type="GO" id="GO:0005576">
    <property type="term" value="C:extracellular region"/>
    <property type="evidence" value="ECO:0007669"/>
    <property type="project" value="UniProtKB-SubCell"/>
</dbReference>
<dbReference type="STRING" id="1042163.BRLA_c040160"/>
<dbReference type="GO" id="GO:0016810">
    <property type="term" value="F:hydrolase activity, acting on carbon-nitrogen (but not peptide) bonds"/>
    <property type="evidence" value="ECO:0007669"/>
    <property type="project" value="InterPro"/>
</dbReference>
<dbReference type="HOGENOM" id="CLU_030024_3_3_9"/>
<gene>
    <name evidence="4" type="ORF">BRLA_c040160</name>
</gene>
<dbReference type="SUPFAM" id="SSF88713">
    <property type="entry name" value="Glycoside hydrolase/deacetylase"/>
    <property type="match status" value="1"/>
</dbReference>
<dbReference type="PANTHER" id="PTHR34216">
    <property type="match status" value="1"/>
</dbReference>
<protein>
    <submittedName>
        <fullName evidence="4">Poly-beta-1,6-N-acetyl-D-glucosamine N-deacetylase</fullName>
        <ecNumber evidence="4">3.5.1.-</ecNumber>
    </submittedName>
</protein>
<dbReference type="eggNOG" id="COG0726">
    <property type="taxonomic scope" value="Bacteria"/>
</dbReference>
<reference evidence="4 5" key="1">
    <citation type="journal article" date="2011" name="J. Bacteriol.">
        <title>Genome sequence of Brevibacillus laterosporus LMG 15441, a pathogen of invertebrates.</title>
        <authorList>
            <person name="Djukic M."/>
            <person name="Poehlein A."/>
            <person name="Thurmer A."/>
            <person name="Daniel R."/>
        </authorList>
    </citation>
    <scope>NUCLEOTIDE SEQUENCE [LARGE SCALE GENOMIC DNA]</scope>
    <source>
        <strain evidence="4 5">LMG 15441</strain>
    </source>
</reference>
<organism evidence="4 5">
    <name type="scientific">Brevibacillus laterosporus LMG 15441</name>
    <dbReference type="NCBI Taxonomy" id="1042163"/>
    <lineage>
        <taxon>Bacteria</taxon>
        <taxon>Bacillati</taxon>
        <taxon>Bacillota</taxon>
        <taxon>Bacilli</taxon>
        <taxon>Bacillales</taxon>
        <taxon>Paenibacillaceae</taxon>
        <taxon>Brevibacillus</taxon>
    </lineage>
</organism>
<evidence type="ECO:0000256" key="2">
    <source>
        <dbReference type="ARBA" id="ARBA00022729"/>
    </source>
</evidence>
<feature type="domain" description="NodB homology" evidence="3">
    <location>
        <begin position="86"/>
        <end position="258"/>
    </location>
</feature>
<keyword evidence="5" id="KW-1185">Reference proteome</keyword>
<dbReference type="EMBL" id="CP007806">
    <property type="protein sequence ID" value="AIG28293.1"/>
    <property type="molecule type" value="Genomic_DNA"/>
</dbReference>
<dbReference type="KEGG" id="blr:BRLA_c040160"/>
<keyword evidence="4" id="KW-0378">Hydrolase</keyword>
<accession>A0A075RAQ3</accession>
<keyword evidence="2" id="KW-0732">Signal</keyword>
<dbReference type="RefSeq" id="WP_003334719.1">
    <property type="nucleotide sequence ID" value="NZ_CP007806.1"/>
</dbReference>
<proteinExistence type="predicted"/>
<name>A0A075RAQ3_BRELA</name>
<evidence type="ECO:0000256" key="1">
    <source>
        <dbReference type="ARBA" id="ARBA00004613"/>
    </source>
</evidence>
<dbReference type="InterPro" id="IPR002509">
    <property type="entry name" value="NODB_dom"/>
</dbReference>
<dbReference type="InterPro" id="IPR011330">
    <property type="entry name" value="Glyco_hydro/deAcase_b/a-brl"/>
</dbReference>
<evidence type="ECO:0000259" key="3">
    <source>
        <dbReference type="PROSITE" id="PS51677"/>
    </source>
</evidence>
<comment type="subcellular location">
    <subcellularLocation>
        <location evidence="1">Secreted</location>
    </subcellularLocation>
</comment>
<dbReference type="GO" id="GO:0005975">
    <property type="term" value="P:carbohydrate metabolic process"/>
    <property type="evidence" value="ECO:0007669"/>
    <property type="project" value="InterPro"/>
</dbReference>
<dbReference type="Proteomes" id="UP000005850">
    <property type="component" value="Chromosome"/>
</dbReference>
<dbReference type="PROSITE" id="PS51677">
    <property type="entry name" value="NODB"/>
    <property type="match status" value="1"/>
</dbReference>
<evidence type="ECO:0000313" key="5">
    <source>
        <dbReference type="Proteomes" id="UP000005850"/>
    </source>
</evidence>
<dbReference type="EC" id="3.5.1.-" evidence="4"/>
<dbReference type="InterPro" id="IPR051398">
    <property type="entry name" value="Polysacch_Deacetylase"/>
</dbReference>
<evidence type="ECO:0000313" key="4">
    <source>
        <dbReference type="EMBL" id="AIG28293.1"/>
    </source>
</evidence>
<dbReference type="Pfam" id="PF01522">
    <property type="entry name" value="Polysacc_deac_1"/>
    <property type="match status" value="1"/>
</dbReference>
<sequence>MKKTILFLQVIALIIMLPASVGAVYSMKGIPVLIYHSIADKPDNPYCVPPREFEEQMKWLHDEGYQTLTATELLQYYNEGKQVPDKSVVITIDDGYDDNYLIAYPIFQAYKQKATIFVTAGSVGRPSFMTWDHIKEMHNSGLIDFQSHTMTHAHLDKLSPDVVYQELALSKAMLEAKLHKNIDILAYPYGGFNRAMLPTVREVGYKMAFTTVPSKTTPKQGMHTLRRMEIHPKASLQALLQPKPMPTTHLTFLSSLSR</sequence>
<dbReference type="Gene3D" id="3.20.20.370">
    <property type="entry name" value="Glycoside hydrolase/deacetylase"/>
    <property type="match status" value="1"/>
</dbReference>
<dbReference type="CDD" id="cd10969">
    <property type="entry name" value="CE4_Ecf1_like_5s"/>
    <property type="match status" value="1"/>
</dbReference>
<dbReference type="PANTHER" id="PTHR34216:SF3">
    <property type="entry name" value="POLY-BETA-1,6-N-ACETYL-D-GLUCOSAMINE N-DEACETYLASE"/>
    <property type="match status" value="1"/>
</dbReference>
<dbReference type="AlphaFoldDB" id="A0A075RAQ3"/>